<feature type="repeat" description="TPR" evidence="1">
    <location>
        <begin position="150"/>
        <end position="183"/>
    </location>
</feature>
<dbReference type="EMBL" id="FZOC01000004">
    <property type="protein sequence ID" value="SNS02382.1"/>
    <property type="molecule type" value="Genomic_DNA"/>
</dbReference>
<sequence>MDASPKNVREHIARSKFYLQRKDVLRSLRALSQALNMLAGSQIFGRERIEISILMEEAVRLLCEHDVVKRALPGGLSYKKGQERELAAGLTRMADALEALLGKAQLEERRKRLVELDELVLGGQAELDNKQPLEARKFFRRAMDSFGDEPGLLVDLGNRLMLAGLALEATEYFQKSIEIAPTDPRAYTLLAQCLEALGEGAKAEEVIKASLRRFGPDEGLLVRLAQSALKRKSWKEALASAQAALELNPTGRDARRCAEAASERLFGTAQGYLSGEAPPPRRPIEL</sequence>
<dbReference type="Gene3D" id="1.25.40.10">
    <property type="entry name" value="Tetratricopeptide repeat domain"/>
    <property type="match status" value="1"/>
</dbReference>
<proteinExistence type="predicted"/>
<evidence type="ECO:0000256" key="1">
    <source>
        <dbReference type="PROSITE-ProRule" id="PRU00339"/>
    </source>
</evidence>
<dbReference type="SUPFAM" id="SSF48452">
    <property type="entry name" value="TPR-like"/>
    <property type="match status" value="1"/>
</dbReference>
<keyword evidence="3" id="KW-1185">Reference proteome</keyword>
<protein>
    <submittedName>
        <fullName evidence="2">Tetratricopeptide repeat-containing protein</fullName>
    </submittedName>
</protein>
<gene>
    <name evidence="2" type="ORF">SAMN04488503_2403</name>
</gene>
<organism evidence="2 3">
    <name type="scientific">Humidesulfovibrio mexicanus</name>
    <dbReference type="NCBI Taxonomy" id="147047"/>
    <lineage>
        <taxon>Bacteria</taxon>
        <taxon>Pseudomonadati</taxon>
        <taxon>Thermodesulfobacteriota</taxon>
        <taxon>Desulfovibrionia</taxon>
        <taxon>Desulfovibrionales</taxon>
        <taxon>Desulfovibrionaceae</taxon>
        <taxon>Humidesulfovibrio</taxon>
    </lineage>
</organism>
<accession>A0A239B4C8</accession>
<dbReference type="SMART" id="SM00028">
    <property type="entry name" value="TPR"/>
    <property type="match status" value="3"/>
</dbReference>
<evidence type="ECO:0000313" key="3">
    <source>
        <dbReference type="Proteomes" id="UP000198324"/>
    </source>
</evidence>
<evidence type="ECO:0000313" key="2">
    <source>
        <dbReference type="EMBL" id="SNS02382.1"/>
    </source>
</evidence>
<name>A0A239B4C8_9BACT</name>
<dbReference type="InterPro" id="IPR019734">
    <property type="entry name" value="TPR_rpt"/>
</dbReference>
<dbReference type="Proteomes" id="UP000198324">
    <property type="component" value="Unassembled WGS sequence"/>
</dbReference>
<dbReference type="InterPro" id="IPR011990">
    <property type="entry name" value="TPR-like_helical_dom_sf"/>
</dbReference>
<dbReference type="Pfam" id="PF14559">
    <property type="entry name" value="TPR_19"/>
    <property type="match status" value="1"/>
</dbReference>
<keyword evidence="1" id="KW-0802">TPR repeat</keyword>
<dbReference type="AlphaFoldDB" id="A0A239B4C8"/>
<dbReference type="RefSeq" id="WP_179217003.1">
    <property type="nucleotide sequence ID" value="NZ_FZOC01000004.1"/>
</dbReference>
<reference evidence="2 3" key="1">
    <citation type="submission" date="2017-06" db="EMBL/GenBank/DDBJ databases">
        <authorList>
            <person name="Kim H.J."/>
            <person name="Triplett B.A."/>
        </authorList>
    </citation>
    <scope>NUCLEOTIDE SEQUENCE [LARGE SCALE GENOMIC DNA]</scope>
    <source>
        <strain evidence="2 3">DSM 13116</strain>
    </source>
</reference>
<dbReference type="PROSITE" id="PS50005">
    <property type="entry name" value="TPR"/>
    <property type="match status" value="1"/>
</dbReference>